<gene>
    <name evidence="1" type="ORF">J2D73_19100</name>
</gene>
<reference evidence="1 2" key="1">
    <citation type="submission" date="2021-03" db="EMBL/GenBank/DDBJ databases">
        <title>The complete genome sequence of Acetobacter sacchari TBRC 11175.</title>
        <authorList>
            <person name="Charoenyingcharoen P."/>
            <person name="Yukphan P."/>
        </authorList>
    </citation>
    <scope>NUCLEOTIDE SEQUENCE [LARGE SCALE GENOMIC DNA]</scope>
    <source>
        <strain evidence="1 2">TBRC 11175</strain>
    </source>
</reference>
<protein>
    <submittedName>
        <fullName evidence="1">RusA family crossover junction endodeoxyribonuclease</fullName>
    </submittedName>
</protein>
<dbReference type="SUPFAM" id="SSF103084">
    <property type="entry name" value="Holliday junction resolvase RusA"/>
    <property type="match status" value="1"/>
</dbReference>
<keyword evidence="2" id="KW-1185">Reference proteome</keyword>
<dbReference type="Proteomes" id="UP000664771">
    <property type="component" value="Unassembled WGS sequence"/>
</dbReference>
<dbReference type="InterPro" id="IPR036614">
    <property type="entry name" value="RusA-like_sf"/>
</dbReference>
<evidence type="ECO:0000313" key="2">
    <source>
        <dbReference type="Proteomes" id="UP000664771"/>
    </source>
</evidence>
<organism evidence="1 2">
    <name type="scientific">Acetobacter sacchari</name>
    <dbReference type="NCBI Taxonomy" id="2661687"/>
    <lineage>
        <taxon>Bacteria</taxon>
        <taxon>Pseudomonadati</taxon>
        <taxon>Pseudomonadota</taxon>
        <taxon>Alphaproteobacteria</taxon>
        <taxon>Acetobacterales</taxon>
        <taxon>Acetobacteraceae</taxon>
        <taxon>Acetobacter</taxon>
    </lineage>
</organism>
<dbReference type="Gene3D" id="3.30.1330.70">
    <property type="entry name" value="Holliday junction resolvase RusA"/>
    <property type="match status" value="1"/>
</dbReference>
<comment type="caution">
    <text evidence="1">The sequence shown here is derived from an EMBL/GenBank/DDBJ whole genome shotgun (WGS) entry which is preliminary data.</text>
</comment>
<proteinExistence type="predicted"/>
<dbReference type="InterPro" id="IPR008822">
    <property type="entry name" value="Endonuclease_RusA-like"/>
</dbReference>
<name>A0ABS3M173_9PROT</name>
<accession>A0ABS3M173</accession>
<dbReference type="Pfam" id="PF05866">
    <property type="entry name" value="RusA"/>
    <property type="match status" value="1"/>
</dbReference>
<evidence type="ECO:0000313" key="1">
    <source>
        <dbReference type="EMBL" id="MBO1361893.1"/>
    </source>
</evidence>
<dbReference type="EMBL" id="JAFVMF010000035">
    <property type="protein sequence ID" value="MBO1361893.1"/>
    <property type="molecule type" value="Genomic_DNA"/>
</dbReference>
<sequence>MERPPAKPLVIAIPGELRGKGRPRFGNGRTFTDAKTTNAEAWVRSCAVEQVGQPMLDGPVQLRIEYEIAIPKSWPKKKASDARCGRQKPTVKPDVDNVAKLVGDALNGIVWRDDSQIYELHVSRRYADVPKATVTIYA</sequence>